<feature type="region of interest" description="Disordered" evidence="1">
    <location>
        <begin position="166"/>
        <end position="207"/>
    </location>
</feature>
<organism evidence="2 3">
    <name type="scientific">Plasmodium ovale</name>
    <name type="common">malaria parasite P. ovale</name>
    <dbReference type="NCBI Taxonomy" id="36330"/>
    <lineage>
        <taxon>Eukaryota</taxon>
        <taxon>Sar</taxon>
        <taxon>Alveolata</taxon>
        <taxon>Apicomplexa</taxon>
        <taxon>Aconoidasida</taxon>
        <taxon>Haemosporida</taxon>
        <taxon>Plasmodiidae</taxon>
        <taxon>Plasmodium</taxon>
        <taxon>Plasmodium (Plasmodium)</taxon>
    </lineage>
</organism>
<accession>A0A1D3JGR2</accession>
<evidence type="ECO:0000256" key="1">
    <source>
        <dbReference type="SAM" id="MobiDB-lite"/>
    </source>
</evidence>
<proteinExistence type="predicted"/>
<feature type="compositionally biased region" description="Acidic residues" evidence="1">
    <location>
        <begin position="166"/>
        <end position="178"/>
    </location>
</feature>
<dbReference type="Pfam" id="PF05795">
    <property type="entry name" value="Plasmodium_Vir"/>
    <property type="match status" value="1"/>
</dbReference>
<protein>
    <submittedName>
        <fullName evidence="2">PIR protein</fullName>
    </submittedName>
</protein>
<sequence>MPEVTKEADPDFFKKLTKETLSTNEPLKKYYYEIESIYKGNFEFSPGSGAKNEAYEVLQVTRDDQDTHSGDSLQNNGADMFTSKFPYAIEPLFTYYNSALLKHEPKKGCVYFKYWFYDKILKNILSDDNLNDFYNDIQSGDEDDEDGDKNFFKENKENELVEVYMDGEEEEEEEEDVVDGSLLKEEDDDSAESKDVEAMENQHRSRDEDYGGNNILLSLGNSNKCNIYKLKLNQIIDIKLLYDYFENYDDRTKRTNVEKKIIENKYCDSFNNLIELYNKNVECKSDESDNKYCHELEECRKNYSHTNIPEIICTVAESASGSPEQDATIKHFQVISQLPLPRHETGSDSAPFGGLLEAETKSSKASMGTEEMGSTAQHKGHTIDEKQTSDNAENFAESGQAHSQMSSSDTMRGSLTMDFKSSTSCHHGSVGRSCESSSQPLAPMSTVTENHSKQPPPKNTAVHTEPDVSLQEETGNTNTIVSSASSVLGVSALLFMLYKFTPLGSLINNRRGGMDTWDINEEGYDENLLFSPELGNTNSNNNNYSIGYYSLGNT</sequence>
<evidence type="ECO:0000313" key="3">
    <source>
        <dbReference type="Proteomes" id="UP000242942"/>
    </source>
</evidence>
<gene>
    <name evidence="2" type="primary">PocGH01_00061700</name>
    <name evidence="2" type="ORF">POCGH01_00061700</name>
</gene>
<feature type="compositionally biased region" description="Polar residues" evidence="1">
    <location>
        <begin position="400"/>
        <end position="426"/>
    </location>
</feature>
<dbReference type="AlphaFoldDB" id="A0A1D3JGR2"/>
<dbReference type="Proteomes" id="UP000242942">
    <property type="component" value="Unassembled WGS sequence"/>
</dbReference>
<dbReference type="VEuPathDB" id="PlasmoDB:PocGH01_00061700"/>
<keyword evidence="3" id="KW-1185">Reference proteome</keyword>
<feature type="region of interest" description="Disordered" evidence="1">
    <location>
        <begin position="360"/>
        <end position="467"/>
    </location>
</feature>
<name>A0A1D3JGR2_PLAOA</name>
<dbReference type="VEuPathDB" id="PlasmoDB:POWCR01_000130700"/>
<evidence type="ECO:0000313" key="2">
    <source>
        <dbReference type="EMBL" id="SBT85048.1"/>
    </source>
</evidence>
<dbReference type="OrthoDB" id="2144998at2759"/>
<feature type="compositionally biased region" description="Basic and acidic residues" evidence="1">
    <location>
        <begin position="191"/>
        <end position="207"/>
    </location>
</feature>
<dbReference type="EMBL" id="FLRI01000618">
    <property type="protein sequence ID" value="SBT85048.1"/>
    <property type="molecule type" value="Genomic_DNA"/>
</dbReference>
<feature type="compositionally biased region" description="Polar residues" evidence="1">
    <location>
        <begin position="434"/>
        <end position="449"/>
    </location>
</feature>
<dbReference type="InterPro" id="IPR008780">
    <property type="entry name" value="Plasmodium_Vir"/>
</dbReference>
<reference evidence="2 3" key="1">
    <citation type="submission" date="2016-06" db="EMBL/GenBank/DDBJ databases">
        <authorList>
            <consortium name="Pathogen Informatics"/>
        </authorList>
    </citation>
    <scope>NUCLEOTIDE SEQUENCE [LARGE SCALE GENOMIC DNA]</scope>
    <source>
        <strain evidence="2">PocGH01</strain>
    </source>
</reference>